<protein>
    <submittedName>
        <fullName evidence="1">Uncharacterized protein</fullName>
    </submittedName>
</protein>
<sequence length="70" mass="7764">MSRPSIARLQRAVAAFQASRPMLALTLELHRGEPSEAWEARKAEAVRRVEVARAAGRRAALVIVDREEGQ</sequence>
<gene>
    <name evidence="1" type="ordered locus">Adeh_1882</name>
</gene>
<evidence type="ECO:0000313" key="2">
    <source>
        <dbReference type="Proteomes" id="UP000001935"/>
    </source>
</evidence>
<dbReference type="EMBL" id="CP000251">
    <property type="protein sequence ID" value="ABC81653.1"/>
    <property type="molecule type" value="Genomic_DNA"/>
</dbReference>
<reference evidence="1 2" key="1">
    <citation type="submission" date="2006-01" db="EMBL/GenBank/DDBJ databases">
        <title>Complete sequence of Anaeromyxobacter dehalogenans 2CP-C.</title>
        <authorList>
            <consortium name="US DOE Joint Genome Institute"/>
            <person name="Copeland A."/>
            <person name="Lucas S."/>
            <person name="Lapidus A."/>
            <person name="Barry K."/>
            <person name="Detter J.C."/>
            <person name="Glavina T."/>
            <person name="Hammon N."/>
            <person name="Israni S."/>
            <person name="Pitluck S."/>
            <person name="Brettin T."/>
            <person name="Bruce D."/>
            <person name="Han C."/>
            <person name="Tapia R."/>
            <person name="Gilna P."/>
            <person name="Kiss H."/>
            <person name="Schmutz J."/>
            <person name="Larimer F."/>
            <person name="Land M."/>
            <person name="Kyrpides N."/>
            <person name="Anderson I."/>
            <person name="Sanford R.A."/>
            <person name="Ritalahti K.M."/>
            <person name="Thomas H.S."/>
            <person name="Kirby J.R."/>
            <person name="Zhulin I.B."/>
            <person name="Loeffler F.E."/>
            <person name="Richardson P."/>
        </authorList>
    </citation>
    <scope>NUCLEOTIDE SEQUENCE [LARGE SCALE GENOMIC DNA]</scope>
    <source>
        <strain evidence="1 2">2CP-C</strain>
    </source>
</reference>
<accession>Q2IJ26</accession>
<name>Q2IJ26_ANADE</name>
<dbReference type="Proteomes" id="UP000001935">
    <property type="component" value="Chromosome"/>
</dbReference>
<organism evidence="1 2">
    <name type="scientific">Anaeromyxobacter dehalogenans (strain 2CP-C)</name>
    <dbReference type="NCBI Taxonomy" id="290397"/>
    <lineage>
        <taxon>Bacteria</taxon>
        <taxon>Pseudomonadati</taxon>
        <taxon>Myxococcota</taxon>
        <taxon>Myxococcia</taxon>
        <taxon>Myxococcales</taxon>
        <taxon>Cystobacterineae</taxon>
        <taxon>Anaeromyxobacteraceae</taxon>
        <taxon>Anaeromyxobacter</taxon>
    </lineage>
</organism>
<evidence type="ECO:0000313" key="1">
    <source>
        <dbReference type="EMBL" id="ABC81653.1"/>
    </source>
</evidence>
<dbReference type="STRING" id="290397.Adeh_1882"/>
<dbReference type="HOGENOM" id="CLU_2748902_0_0_7"/>
<dbReference type="AlphaFoldDB" id="Q2IJ26"/>
<proteinExistence type="predicted"/>
<dbReference type="KEGG" id="ade:Adeh_1882"/>